<dbReference type="GeneID" id="56440027"/>
<dbReference type="KEGG" id="bpo:BP951000_1462"/>
<keyword evidence="3" id="KW-1185">Reference proteome</keyword>
<protein>
    <submittedName>
        <fullName evidence="2">Uncharacterized protein</fullName>
    </submittedName>
</protein>
<evidence type="ECO:0000313" key="2">
    <source>
        <dbReference type="EMBL" id="ADK31445.1"/>
    </source>
</evidence>
<dbReference type="InParanoid" id="D8IE72"/>
<dbReference type="STRING" id="759914.BP951000_1462"/>
<dbReference type="Proteomes" id="UP000000332">
    <property type="component" value="Chromosome"/>
</dbReference>
<dbReference type="HOGENOM" id="CLU_170893_0_0_12"/>
<organism evidence="2 3">
    <name type="scientific">Brachyspira pilosicoli (strain ATCC BAA-1826 / 95/1000)</name>
    <dbReference type="NCBI Taxonomy" id="759914"/>
    <lineage>
        <taxon>Bacteria</taxon>
        <taxon>Pseudomonadati</taxon>
        <taxon>Spirochaetota</taxon>
        <taxon>Spirochaetia</taxon>
        <taxon>Brachyspirales</taxon>
        <taxon>Brachyspiraceae</taxon>
        <taxon>Brachyspira</taxon>
    </lineage>
</organism>
<accession>D8IE72</accession>
<dbReference type="EMBL" id="CP002025">
    <property type="protein sequence ID" value="ADK31445.1"/>
    <property type="molecule type" value="Genomic_DNA"/>
</dbReference>
<dbReference type="RefSeq" id="WP_013244395.1">
    <property type="nucleotide sequence ID" value="NC_014330.1"/>
</dbReference>
<proteinExistence type="predicted"/>
<evidence type="ECO:0000256" key="1">
    <source>
        <dbReference type="SAM" id="Coils"/>
    </source>
</evidence>
<reference evidence="2 3" key="1">
    <citation type="journal article" date="2010" name="PLoS ONE">
        <title>The complete genome sequence of the pathogenic intestinal spirochete Brachyspira pilosicoli and comparison with other Brachyspira genomes.</title>
        <authorList>
            <person name="Wanchanthuek P."/>
            <person name="Bellgard M.I."/>
            <person name="La T."/>
            <person name="Ryan K."/>
            <person name="Moolhuijzen P."/>
            <person name="Chapman B."/>
            <person name="Black M."/>
            <person name="Schibeci D."/>
            <person name="Hunter A."/>
            <person name="Barrero R."/>
            <person name="Phillips N.D."/>
            <person name="Hampson D.J."/>
        </authorList>
    </citation>
    <scope>NUCLEOTIDE SEQUENCE [LARGE SCALE GENOMIC DNA]</scope>
    <source>
        <strain evidence="3">ATCC BAA-1826 / 95/1000</strain>
    </source>
</reference>
<gene>
    <name evidence="2" type="ordered locus">BP951000_1462</name>
</gene>
<evidence type="ECO:0000313" key="3">
    <source>
        <dbReference type="Proteomes" id="UP000000332"/>
    </source>
</evidence>
<keyword evidence="1" id="KW-0175">Coiled coil</keyword>
<name>D8IE72_BRAP9</name>
<feature type="coiled-coil region" evidence="1">
    <location>
        <begin position="6"/>
        <end position="40"/>
    </location>
</feature>
<sequence>MSKTDVKELTKKETALIEKYLKLKDEEKKNKENIEAIKEDVIKLLKAHDNKIEYNGCNIVKQKVVTYKYSEAIQNIEIEIKVLKEREQTLQIANVSKTTEYIKVYDSKEDDKE</sequence>
<dbReference type="AlphaFoldDB" id="D8IE72"/>